<comment type="caution">
    <text evidence="7">The sequence shown here is derived from an EMBL/GenBank/DDBJ whole genome shotgun (WGS) entry which is preliminary data.</text>
</comment>
<dbReference type="PROSITE" id="PS00455">
    <property type="entry name" value="AMP_BINDING"/>
    <property type="match status" value="2"/>
</dbReference>
<name>A0ABW0AU29_9ACTN</name>
<dbReference type="InterPro" id="IPR001242">
    <property type="entry name" value="Condensation_dom"/>
</dbReference>
<dbReference type="InterPro" id="IPR010071">
    <property type="entry name" value="AA_adenyl_dom"/>
</dbReference>
<evidence type="ECO:0000259" key="6">
    <source>
        <dbReference type="PROSITE" id="PS50075"/>
    </source>
</evidence>
<keyword evidence="8" id="KW-1185">Reference proteome</keyword>
<evidence type="ECO:0000256" key="1">
    <source>
        <dbReference type="ARBA" id="ARBA00001957"/>
    </source>
</evidence>
<dbReference type="SUPFAM" id="SSF52777">
    <property type="entry name" value="CoA-dependent acyltransferases"/>
    <property type="match status" value="6"/>
</dbReference>
<reference evidence="8" key="1">
    <citation type="journal article" date="2019" name="Int. J. Syst. Evol. Microbiol.">
        <title>The Global Catalogue of Microorganisms (GCM) 10K type strain sequencing project: providing services to taxonomists for standard genome sequencing and annotation.</title>
        <authorList>
            <consortium name="The Broad Institute Genomics Platform"/>
            <consortium name="The Broad Institute Genome Sequencing Center for Infectious Disease"/>
            <person name="Wu L."/>
            <person name="Ma J."/>
        </authorList>
    </citation>
    <scope>NUCLEOTIDE SEQUENCE [LARGE SCALE GENOMIC DNA]</scope>
    <source>
        <strain evidence="8">PCU 266</strain>
    </source>
</reference>
<dbReference type="PANTHER" id="PTHR45527:SF1">
    <property type="entry name" value="FATTY ACID SYNTHASE"/>
    <property type="match status" value="1"/>
</dbReference>
<dbReference type="InterPro" id="IPR020806">
    <property type="entry name" value="PKS_PP-bd"/>
</dbReference>
<dbReference type="CDD" id="cd19543">
    <property type="entry name" value="DCL_NRPS"/>
    <property type="match status" value="1"/>
</dbReference>
<dbReference type="Gene3D" id="1.10.1200.10">
    <property type="entry name" value="ACP-like"/>
    <property type="match status" value="2"/>
</dbReference>
<dbReference type="Pfam" id="PF00550">
    <property type="entry name" value="PP-binding"/>
    <property type="match status" value="2"/>
</dbReference>
<dbReference type="InterPro" id="IPR009081">
    <property type="entry name" value="PP-bd_ACP"/>
</dbReference>
<dbReference type="Pfam" id="PF00501">
    <property type="entry name" value="AMP-binding"/>
    <property type="match status" value="2"/>
</dbReference>
<dbReference type="NCBIfam" id="TIGR01720">
    <property type="entry name" value="NRPS-para261"/>
    <property type="match status" value="1"/>
</dbReference>
<dbReference type="CDD" id="cd12117">
    <property type="entry name" value="A_NRPS_Srf_like"/>
    <property type="match status" value="1"/>
</dbReference>
<dbReference type="SUPFAM" id="SSF56801">
    <property type="entry name" value="Acetyl-CoA synthetase-like"/>
    <property type="match status" value="2"/>
</dbReference>
<evidence type="ECO:0000256" key="4">
    <source>
        <dbReference type="ARBA" id="ARBA00022737"/>
    </source>
</evidence>
<keyword evidence="4" id="KW-0677">Repeat</keyword>
<dbReference type="Pfam" id="PF13193">
    <property type="entry name" value="AMP-binding_C"/>
    <property type="match status" value="2"/>
</dbReference>
<dbReference type="SMART" id="SM00823">
    <property type="entry name" value="PKS_PP"/>
    <property type="match status" value="2"/>
</dbReference>
<dbReference type="PROSITE" id="PS50075">
    <property type="entry name" value="CARRIER"/>
    <property type="match status" value="2"/>
</dbReference>
<dbReference type="NCBIfam" id="TIGR01733">
    <property type="entry name" value="AA-adenyl-dom"/>
    <property type="match status" value="2"/>
</dbReference>
<dbReference type="InterPro" id="IPR006162">
    <property type="entry name" value="Ppantetheine_attach_site"/>
</dbReference>
<dbReference type="Proteomes" id="UP001596160">
    <property type="component" value="Unassembled WGS sequence"/>
</dbReference>
<dbReference type="Gene3D" id="3.30.559.30">
    <property type="entry name" value="Nonribosomal peptide synthetase, condensation domain"/>
    <property type="match status" value="3"/>
</dbReference>
<keyword evidence="5" id="KW-0045">Antibiotic biosynthesis</keyword>
<dbReference type="Gene3D" id="2.30.38.10">
    <property type="entry name" value="Luciferase, Domain 3"/>
    <property type="match status" value="2"/>
</dbReference>
<proteinExistence type="predicted"/>
<dbReference type="InterPro" id="IPR023213">
    <property type="entry name" value="CAT-like_dom_sf"/>
</dbReference>
<feature type="non-terminal residue" evidence="7">
    <location>
        <position position="2564"/>
    </location>
</feature>
<dbReference type="InterPro" id="IPR020845">
    <property type="entry name" value="AMP-binding_CS"/>
</dbReference>
<feature type="domain" description="Carrier" evidence="6">
    <location>
        <begin position="964"/>
        <end position="1039"/>
    </location>
</feature>
<dbReference type="SUPFAM" id="SSF47336">
    <property type="entry name" value="ACP-like"/>
    <property type="match status" value="2"/>
</dbReference>
<evidence type="ECO:0000256" key="2">
    <source>
        <dbReference type="ARBA" id="ARBA00022450"/>
    </source>
</evidence>
<evidence type="ECO:0000256" key="5">
    <source>
        <dbReference type="ARBA" id="ARBA00023194"/>
    </source>
</evidence>
<dbReference type="RefSeq" id="WP_344486749.1">
    <property type="nucleotide sequence ID" value="NZ_BAAASB010000046.1"/>
</dbReference>
<dbReference type="PANTHER" id="PTHR45527">
    <property type="entry name" value="NONRIBOSOMAL PEPTIDE SYNTHETASE"/>
    <property type="match status" value="1"/>
</dbReference>
<comment type="cofactor">
    <cofactor evidence="1">
        <name>pantetheine 4'-phosphate</name>
        <dbReference type="ChEBI" id="CHEBI:47942"/>
    </cofactor>
</comment>
<dbReference type="Gene3D" id="3.30.559.10">
    <property type="entry name" value="Chloramphenicol acetyltransferase-like domain"/>
    <property type="match status" value="3"/>
</dbReference>
<dbReference type="CDD" id="cd19540">
    <property type="entry name" value="LCL_NRPS-like"/>
    <property type="match status" value="1"/>
</dbReference>
<organism evidence="7 8">
    <name type="scientific">Streptomyces amakusaensis</name>
    <dbReference type="NCBI Taxonomy" id="67271"/>
    <lineage>
        <taxon>Bacteria</taxon>
        <taxon>Bacillati</taxon>
        <taxon>Actinomycetota</taxon>
        <taxon>Actinomycetes</taxon>
        <taxon>Kitasatosporales</taxon>
        <taxon>Streptomycetaceae</taxon>
        <taxon>Streptomyces</taxon>
    </lineage>
</organism>
<evidence type="ECO:0000313" key="8">
    <source>
        <dbReference type="Proteomes" id="UP001596160"/>
    </source>
</evidence>
<keyword evidence="2" id="KW-0596">Phosphopantetheine</keyword>
<dbReference type="EMBL" id="JBHSKP010000057">
    <property type="protein sequence ID" value="MFC5157012.1"/>
    <property type="molecule type" value="Genomic_DNA"/>
</dbReference>
<feature type="domain" description="Carrier" evidence="6">
    <location>
        <begin position="2015"/>
        <end position="2089"/>
    </location>
</feature>
<evidence type="ECO:0000256" key="3">
    <source>
        <dbReference type="ARBA" id="ARBA00022553"/>
    </source>
</evidence>
<dbReference type="PROSITE" id="PS00012">
    <property type="entry name" value="PHOSPHOPANTETHEINE"/>
    <property type="match status" value="1"/>
</dbReference>
<gene>
    <name evidence="7" type="ORF">ACFPRH_35400</name>
</gene>
<dbReference type="InterPro" id="IPR000873">
    <property type="entry name" value="AMP-dep_synth/lig_dom"/>
</dbReference>
<dbReference type="InterPro" id="IPR010060">
    <property type="entry name" value="NRPS_synth"/>
</dbReference>
<dbReference type="Gene3D" id="3.30.300.30">
    <property type="match status" value="2"/>
</dbReference>
<sequence>MTQMRVEDVWPVSPLQEGLLFHALFDEQGTDVYVEQMVLGIEGPLDAVALRAAWQGLLARHASLRAGFRQLPGVDQPVQVIAREVVLPWREEDVSTLSETEALAGVDRLGAAERARRFDLAKPPLLRILLVKVADERYRMVVTLHHIVLDGWSLPVLMRELWTAYEAGGRTTGLPAVTPYRDYLEWLGRQDKEAAREAWREALAGADEPTLIAPVDRDAAPVHGELVTARAGTELDESLRELVRDHGVTMNTVVQAAWALLISKLTGRRDVVFGASVAGRPAELPGMETMLGLFINTVPVRVRLDPAQTVAGLLADLQAEQTALLEHQFLSLSEVQRVAGPGASFDTIMAFENFPSGLSGEDSSEGVAELPGPPGLRVVGAGFQESINYPLGLVAGSIGGLGMRLNYRPDLFGADEAQGVLDRLLRLLAQMAADPGALLGRLEALGDAEFTRVVSEWNDTSRPVPGASLVELFEAQTGRSPDAVALVGEGREWSYAELNAAADRVACGLAARGVGRGDLVGVVMERSADLVAVLLGVSKAGAGFVPVDGSWPAARARTVLESVALAVTDRELPDAPVDTVTAGALLTGPDGVSAVKVSGADVAYVMYTSGSTGVPKGVVVSHSAVAALVTDECWSEAARGRVLFHAPHAFDASTYELWVPLVHGGRVVVAPPGRVDGAALADLVGAHGVTAAHVTAGLLGVLAEESPGVLAGLSEVLTGGDVVPAGAVASIRGVCPGLVVRHLYGPTEVTLCATTFEVAADAETPALLPIGRPRDNTRVLVLDEFLQPVPVGVHGELYVGGAGLARGYGGRADLTAERFVADPFEPGERLYRTGDLARWTADGELVFAGRADEQVKIRGFRVEPGEIETLLAVHQGVNQAAVIAREDRLGQKQLVAYVVSAATARTSGGVTSGELREYLGDRLPEYMVPAAVLFLDTLPVTANGKLDRAALPAPDFAAQAGGRGPATPVEEVLCGLFAEVLGLDRVGAETSFFELGGDSLLAMRLIARTRAVLDTELSIRELFGSPTVAALARAIDSARGEVRVALTPRPRPDAVPLSFAQQRMWFLNRLEATESGADATYNLPLALRLSGDLDTAALEAALGDVADRHETLRTVFPETDGTPRQHLLEGPAGRPRLETEEITEAALDETLAAELVRGFDLSTEPPWRVRLLATGPSQYVLLLVAHHIAVDGWSMGALSRDLTTAYAARRGGRAPGWEPLPVQYADYALWQREVLGDPDDPDSLISSQISHWREALTGAPEELALPSDRPRPPVSTFQGGTVPLRVGPRTHAGLVEVAGRGRATMFMVMHAAVAVLLSRMGSGDDIPIGTPIAGRGDAALDDLAGFFVNTLVLRTDLSGDPTFTELLRRVRETDLAAYAHQDVPFERLVDAVNPARSLSRNPLFQVMMSLQTAASPRWELPGLAVDPVPFAAEAARFDLSLDLVEQRDSQGAPAGIGGGILYATDIFDASTAEALAGRLARVLEQVAANPRARLSEISVLDEAERSRVVSEWNDTAQQVDPGLVLDFFGARVASAPDVPAVRSGADVLSYGELDVRANQLAHVLVAAGVGRERVVGLCLPRGIDMVVALLAVWKAGGAYVPLDPEYPSDRLAYMIADSGAVLVLGTGETLADVPVGNARAVLLDEIGAGSAEPLDVKVSPDQLAYIIYTSGSTGRPKGVAVAHGGVANLAQVMRPALGMGEGVVALQFASFSFDAAVLDVAVTLAGGGTLAIASTEERREPEALAGMIRASGVEVASVVPSLLGVLDPAAVPGVWNWVLGAERLNADLASRWIAGSRVWNSYGPTEATVITTSGPVDEGIRPEDQPPSIGRPIGNARVFVLDGFLQPVPVGVTGEVYVSGAGLARGYAGRADLTAERFVASPFGGRMYRSGDLARWSADGQLWFAGRADEQVKIRGFRVEPGEVESVLAAHESVGQVAVVVREDRPGDKRLVAYVVAAETVDVAVLREFVGGRLPEYMIPAVFVVLDSLPLTVNGKLDRAALPVPESAGEAGGRAPATRAEEVFCALFAEVLGLERVSADGSFFELGGDSIMSMLLVSSARKAGLVITARQVFERQTPEGLATVAVAAAGGTAVQGDAGAGEVPLTPIMHDLLERVDAEKLGQVFQPAFILAPADLDLTVLTDAVQALADHHDALRARLERNGSELRLVVPEPGTVPVDSWVHRVDATGLEGDELSRLISEKAREAVNTLDPWAGVMVRVVWFDLGAEVSGRLLIVVDHLVVDGVSWRVLLPDLVQAYGELAAGRTAGLEPVPTSFRHWARELVAQAGSEERLAETAQWIDFLQGPDPLLTTEPVNPERDVESTLRRLSVRVPVEVTSELLTRVPTAFHAGIDDVLLAGLTAAVAEWRDSQSIGAGSAILVDLEGHGRVPLSEADDLSRTVGWFTSSHPVRLDVGSVDLTEVREGGLAAGRVLKRVKEQVRAVPGDGLGYGVLRYLNSETASAFAALPSAQIGFNYLGRFAAAETAAEAWSPAGDGPADLSLGGDFPVMHALEILGAVHDLPEGPELTLTLLWPEALFEESSVRALVDGWAAMLGGLVTASAEG</sequence>
<protein>
    <submittedName>
        <fullName evidence="7">Amino acid adenylation domain-containing protein</fullName>
    </submittedName>
</protein>
<dbReference type="CDD" id="cd05930">
    <property type="entry name" value="A_NRPS"/>
    <property type="match status" value="1"/>
</dbReference>
<accession>A0ABW0AU29</accession>
<dbReference type="Pfam" id="PF00668">
    <property type="entry name" value="Condensation"/>
    <property type="match status" value="3"/>
</dbReference>
<evidence type="ECO:0000313" key="7">
    <source>
        <dbReference type="EMBL" id="MFC5157012.1"/>
    </source>
</evidence>
<dbReference type="InterPro" id="IPR036736">
    <property type="entry name" value="ACP-like_sf"/>
</dbReference>
<dbReference type="InterPro" id="IPR025110">
    <property type="entry name" value="AMP-bd_C"/>
</dbReference>
<dbReference type="Gene3D" id="3.40.50.980">
    <property type="match status" value="4"/>
</dbReference>
<keyword evidence="3" id="KW-0597">Phosphoprotein</keyword>
<dbReference type="InterPro" id="IPR045851">
    <property type="entry name" value="AMP-bd_C_sf"/>
</dbReference>